<name>A0ABD4T4T1_9CYAN</name>
<dbReference type="Gene3D" id="3.40.309.10">
    <property type="entry name" value="Aldehyde Dehydrogenase, Chain A, domain 2"/>
    <property type="match status" value="1"/>
</dbReference>
<dbReference type="InterPro" id="IPR016162">
    <property type="entry name" value="Ald_DH_N"/>
</dbReference>
<gene>
    <name evidence="3" type="ORF">QQ91_0012635</name>
</gene>
<dbReference type="EMBL" id="JTHE03000067">
    <property type="protein sequence ID" value="MCM1983664.1"/>
    <property type="molecule type" value="Genomic_DNA"/>
</dbReference>
<dbReference type="SUPFAM" id="SSF53720">
    <property type="entry name" value="ALDH-like"/>
    <property type="match status" value="1"/>
</dbReference>
<evidence type="ECO:0000313" key="4">
    <source>
        <dbReference type="Proteomes" id="UP000031561"/>
    </source>
</evidence>
<dbReference type="Pfam" id="PF00171">
    <property type="entry name" value="Aldedh"/>
    <property type="match status" value="1"/>
</dbReference>
<organism evidence="3 4">
    <name type="scientific">Lyngbya confervoides BDU141951</name>
    <dbReference type="NCBI Taxonomy" id="1574623"/>
    <lineage>
        <taxon>Bacteria</taxon>
        <taxon>Bacillati</taxon>
        <taxon>Cyanobacteriota</taxon>
        <taxon>Cyanophyceae</taxon>
        <taxon>Oscillatoriophycideae</taxon>
        <taxon>Oscillatoriales</taxon>
        <taxon>Microcoleaceae</taxon>
        <taxon>Lyngbya</taxon>
    </lineage>
</organism>
<proteinExistence type="predicted"/>
<keyword evidence="1" id="KW-0560">Oxidoreductase</keyword>
<dbReference type="InterPro" id="IPR015590">
    <property type="entry name" value="Aldehyde_DH_dom"/>
</dbReference>
<evidence type="ECO:0000259" key="2">
    <source>
        <dbReference type="Pfam" id="PF00171"/>
    </source>
</evidence>
<dbReference type="InterPro" id="IPR016161">
    <property type="entry name" value="Ald_DH/histidinol_DH"/>
</dbReference>
<feature type="domain" description="Aldehyde dehydrogenase" evidence="2">
    <location>
        <begin position="183"/>
        <end position="346"/>
    </location>
</feature>
<dbReference type="Proteomes" id="UP000031561">
    <property type="component" value="Unassembled WGS sequence"/>
</dbReference>
<comment type="caution">
    <text evidence="3">The sequence shown here is derived from an EMBL/GenBank/DDBJ whole genome shotgun (WGS) entry which is preliminary data.</text>
</comment>
<evidence type="ECO:0000313" key="3">
    <source>
        <dbReference type="EMBL" id="MCM1983664.1"/>
    </source>
</evidence>
<sequence>MDTISLPQLDVPALCPFERVDRQLQTLTHRKKVWATVSREDRIHYLEACLQGVIAVADAWVETACQHKGIDPQSSLAGEEWIAGPVATLLNLRQLINSLQAHGKPTPVTLRQRPNGQTIAQVFPDNAMDRLLWWGFRGEVWIEPGQPASQGRVDLHNRAGALCLVLGAGNISSIAPMDALYKLFAENQVVLVKMNPVNAYMGAFLEQALRPLQQDGFFEVTYGGSELGRYLCHHPQVDAIHITGSHRTHDAIVWGEAQSEQTRRKADHTPMLTKPITSELGCVTPILVVPGNWSEADLRFQARQVASMVTHNASFNCVAAKVLVTAQGWPQQQAFLDRVQEELSRIPRRKAYYPGSHDRYQAFLSHYPQAVPIGAEGPVAPDELPWTILPEVPAQAGEYALTEEAFCGILAEVSLDSSDAGDFLAQAVPFANDQIWGNLSCVVLIDAQTQRDYHAQFNQAIADLRYGGIGVNVWSGIVYLAGVTSWGAYPGNPLPDIQSGQGVVHNSYFFDHPQKSVLYAPFRIYPTPIWFADHRNLRELARHYAALQAQPSWRRLGQIICAGLKG</sequence>
<dbReference type="InterPro" id="IPR016163">
    <property type="entry name" value="Ald_DH_C"/>
</dbReference>
<evidence type="ECO:0000256" key="1">
    <source>
        <dbReference type="ARBA" id="ARBA00023002"/>
    </source>
</evidence>
<accession>A0ABD4T4T1</accession>
<protein>
    <submittedName>
        <fullName evidence="3">Aldehyde dehydrogenase family protein</fullName>
    </submittedName>
</protein>
<dbReference type="RefSeq" id="WP_166282603.1">
    <property type="nucleotide sequence ID" value="NZ_JTHE03000067.1"/>
</dbReference>
<dbReference type="Gene3D" id="3.40.605.10">
    <property type="entry name" value="Aldehyde Dehydrogenase, Chain A, domain 1"/>
    <property type="match status" value="1"/>
</dbReference>
<dbReference type="GO" id="GO:0016491">
    <property type="term" value="F:oxidoreductase activity"/>
    <property type="evidence" value="ECO:0007669"/>
    <property type="project" value="UniProtKB-KW"/>
</dbReference>
<reference evidence="3 4" key="1">
    <citation type="journal article" date="2015" name="Genome Announc.">
        <title>Draft Genome Sequence of Filamentous Marine Cyanobacterium Lyngbya confervoides Strain BDU141951.</title>
        <authorList>
            <person name="Chandrababunaidu M.M."/>
            <person name="Sen D."/>
            <person name="Tripathy S."/>
        </authorList>
    </citation>
    <scope>NUCLEOTIDE SEQUENCE [LARGE SCALE GENOMIC DNA]</scope>
    <source>
        <strain evidence="3 4">BDU141951</strain>
    </source>
</reference>
<keyword evidence="4" id="KW-1185">Reference proteome</keyword>
<dbReference type="AlphaFoldDB" id="A0ABD4T4T1"/>